<gene>
    <name evidence="2" type="ORF">AAFF_G00189860</name>
</gene>
<name>A0AAD7W6N2_9TELE</name>
<evidence type="ECO:0000313" key="3">
    <source>
        <dbReference type="Proteomes" id="UP001221898"/>
    </source>
</evidence>
<sequence length="175" mass="18216">MASSFSGVVTQAQSNSGLQNSGGGVVTQPDNRDSHPQQQHPILIQPQQLLQSGQSLQAFQAGGQVFATQTLGQDALQNLQIQTIPNSGPILVCTVDPDGQVSWLMLQLQGATGAQITLAPLQSLAQTQVGMNTVQIPGLQTINLNALTNSALQMHQLQGVPIANPTGQCVEGTGC</sequence>
<protein>
    <submittedName>
        <fullName evidence="2">Uncharacterized protein</fullName>
    </submittedName>
</protein>
<dbReference type="EMBL" id="JAINUG010000252">
    <property type="protein sequence ID" value="KAJ8385365.1"/>
    <property type="molecule type" value="Genomic_DNA"/>
</dbReference>
<accession>A0AAD7W6N2</accession>
<evidence type="ECO:0000313" key="2">
    <source>
        <dbReference type="EMBL" id="KAJ8385365.1"/>
    </source>
</evidence>
<dbReference type="Proteomes" id="UP001221898">
    <property type="component" value="Unassembled WGS sequence"/>
</dbReference>
<comment type="caution">
    <text evidence="2">The sequence shown here is derived from an EMBL/GenBank/DDBJ whole genome shotgun (WGS) entry which is preliminary data.</text>
</comment>
<proteinExistence type="predicted"/>
<evidence type="ECO:0000256" key="1">
    <source>
        <dbReference type="SAM" id="MobiDB-lite"/>
    </source>
</evidence>
<feature type="region of interest" description="Disordered" evidence="1">
    <location>
        <begin position="1"/>
        <end position="38"/>
    </location>
</feature>
<feature type="compositionally biased region" description="Polar residues" evidence="1">
    <location>
        <begin position="1"/>
        <end position="12"/>
    </location>
</feature>
<keyword evidence="3" id="KW-1185">Reference proteome</keyword>
<dbReference type="AlphaFoldDB" id="A0AAD7W6N2"/>
<reference evidence="2" key="1">
    <citation type="journal article" date="2023" name="Science">
        <title>Genome structures resolve the early diversification of teleost fishes.</title>
        <authorList>
            <person name="Parey E."/>
            <person name="Louis A."/>
            <person name="Montfort J."/>
            <person name="Bouchez O."/>
            <person name="Roques C."/>
            <person name="Iampietro C."/>
            <person name="Lluch J."/>
            <person name="Castinel A."/>
            <person name="Donnadieu C."/>
            <person name="Desvignes T."/>
            <person name="Floi Bucao C."/>
            <person name="Jouanno E."/>
            <person name="Wen M."/>
            <person name="Mejri S."/>
            <person name="Dirks R."/>
            <person name="Jansen H."/>
            <person name="Henkel C."/>
            <person name="Chen W.J."/>
            <person name="Zahm M."/>
            <person name="Cabau C."/>
            <person name="Klopp C."/>
            <person name="Thompson A.W."/>
            <person name="Robinson-Rechavi M."/>
            <person name="Braasch I."/>
            <person name="Lecointre G."/>
            <person name="Bobe J."/>
            <person name="Postlethwait J.H."/>
            <person name="Berthelot C."/>
            <person name="Roest Crollius H."/>
            <person name="Guiguen Y."/>
        </authorList>
    </citation>
    <scope>NUCLEOTIDE SEQUENCE</scope>
    <source>
        <strain evidence="2">NC1722</strain>
    </source>
</reference>
<organism evidence="2 3">
    <name type="scientific">Aldrovandia affinis</name>
    <dbReference type="NCBI Taxonomy" id="143900"/>
    <lineage>
        <taxon>Eukaryota</taxon>
        <taxon>Metazoa</taxon>
        <taxon>Chordata</taxon>
        <taxon>Craniata</taxon>
        <taxon>Vertebrata</taxon>
        <taxon>Euteleostomi</taxon>
        <taxon>Actinopterygii</taxon>
        <taxon>Neopterygii</taxon>
        <taxon>Teleostei</taxon>
        <taxon>Notacanthiformes</taxon>
        <taxon>Halosauridae</taxon>
        <taxon>Aldrovandia</taxon>
    </lineage>
</organism>